<evidence type="ECO:0000256" key="1">
    <source>
        <dbReference type="ARBA" id="ARBA00005254"/>
    </source>
</evidence>
<dbReference type="Gene3D" id="3.90.226.10">
    <property type="entry name" value="2-enoyl-CoA Hydratase, Chain A, domain 1"/>
    <property type="match status" value="1"/>
</dbReference>
<dbReference type="PROSITE" id="PS00166">
    <property type="entry name" value="ENOYL_COA_HYDRATASE"/>
    <property type="match status" value="1"/>
</dbReference>
<sequence>MKRDGVILEKNGKVATITLDMPETRNALSLSIIEYIDKQVDEVIKDKDIQCLIITGGTGKFFVSGANIENLEVMTPSNAKDFIEAGHKLFTKIETLDIPTIAAINGYCLGGGLELSMCCDIRICTRRAWLGLPEIKIGMIPGWGGALRLQKLIGQSRAKYMILRGHMISSQKALDFGLVSEVYGDIKTMREKANELADELAGYAPITMKMIKRQFYDAANKQTSDIAETDALALAFLQTTEDAKEGLRAYLQKRQPTYKGR</sequence>
<dbReference type="InterPro" id="IPR001753">
    <property type="entry name" value="Enoyl-CoA_hydra/iso"/>
</dbReference>
<dbReference type="Proteomes" id="UP000628775">
    <property type="component" value="Unassembled WGS sequence"/>
</dbReference>
<gene>
    <name evidence="4" type="ORF">GCM10011391_12500</name>
</gene>
<dbReference type="AlphaFoldDB" id="A0A8J2VP78"/>
<dbReference type="InterPro" id="IPR018376">
    <property type="entry name" value="Enoyl-CoA_hyd/isom_CS"/>
</dbReference>
<name>A0A8J2VP78_9BACL</name>
<comment type="similarity">
    <text evidence="1 3">Belongs to the enoyl-CoA hydratase/isomerase family.</text>
</comment>
<keyword evidence="5" id="KW-1185">Reference proteome</keyword>
<dbReference type="GO" id="GO:0006635">
    <property type="term" value="P:fatty acid beta-oxidation"/>
    <property type="evidence" value="ECO:0007669"/>
    <property type="project" value="TreeGrafter"/>
</dbReference>
<comment type="caution">
    <text evidence="4">The sequence shown here is derived from an EMBL/GenBank/DDBJ whole genome shotgun (WGS) entry which is preliminary data.</text>
</comment>
<reference evidence="4" key="1">
    <citation type="journal article" date="2014" name="Int. J. Syst. Evol. Microbiol.">
        <title>Complete genome sequence of Corynebacterium casei LMG S-19264T (=DSM 44701T), isolated from a smear-ripened cheese.</title>
        <authorList>
            <consortium name="US DOE Joint Genome Institute (JGI-PGF)"/>
            <person name="Walter F."/>
            <person name="Albersmeier A."/>
            <person name="Kalinowski J."/>
            <person name="Ruckert C."/>
        </authorList>
    </citation>
    <scope>NUCLEOTIDE SEQUENCE</scope>
    <source>
        <strain evidence="4">CGMCC 1.15371</strain>
    </source>
</reference>
<protein>
    <submittedName>
        <fullName evidence="4">Crotonase</fullName>
    </submittedName>
</protein>
<proteinExistence type="inferred from homology"/>
<reference evidence="4" key="2">
    <citation type="submission" date="2020-09" db="EMBL/GenBank/DDBJ databases">
        <authorList>
            <person name="Sun Q."/>
            <person name="Zhou Y."/>
        </authorList>
    </citation>
    <scope>NUCLEOTIDE SEQUENCE</scope>
    <source>
        <strain evidence="4">CGMCC 1.15371</strain>
    </source>
</reference>
<dbReference type="GO" id="GO:0016829">
    <property type="term" value="F:lyase activity"/>
    <property type="evidence" value="ECO:0007669"/>
    <property type="project" value="UniProtKB-KW"/>
</dbReference>
<dbReference type="PANTHER" id="PTHR11941">
    <property type="entry name" value="ENOYL-COA HYDRATASE-RELATED"/>
    <property type="match status" value="1"/>
</dbReference>
<evidence type="ECO:0000313" key="4">
    <source>
        <dbReference type="EMBL" id="GGE35276.1"/>
    </source>
</evidence>
<dbReference type="Pfam" id="PF00378">
    <property type="entry name" value="ECH_1"/>
    <property type="match status" value="1"/>
</dbReference>
<dbReference type="CDD" id="cd06558">
    <property type="entry name" value="crotonase-like"/>
    <property type="match status" value="1"/>
</dbReference>
<evidence type="ECO:0000256" key="3">
    <source>
        <dbReference type="RuleBase" id="RU003707"/>
    </source>
</evidence>
<dbReference type="InterPro" id="IPR014748">
    <property type="entry name" value="Enoyl-CoA_hydra_C"/>
</dbReference>
<dbReference type="FunFam" id="3.90.226.10:FF:000009">
    <property type="entry name" value="Carnitinyl-CoA dehydratase"/>
    <property type="match status" value="1"/>
</dbReference>
<accession>A0A8J2VP78</accession>
<dbReference type="SUPFAM" id="SSF52096">
    <property type="entry name" value="ClpP/crotonase"/>
    <property type="match status" value="1"/>
</dbReference>
<keyword evidence="2" id="KW-0456">Lyase</keyword>
<dbReference type="Gene3D" id="1.10.12.10">
    <property type="entry name" value="Lyase 2-enoyl-coa Hydratase, Chain A, domain 2"/>
    <property type="match status" value="1"/>
</dbReference>
<dbReference type="PANTHER" id="PTHR11941:SF54">
    <property type="entry name" value="ENOYL-COA HYDRATASE, MITOCHONDRIAL"/>
    <property type="match status" value="1"/>
</dbReference>
<dbReference type="InterPro" id="IPR029045">
    <property type="entry name" value="ClpP/crotonase-like_dom_sf"/>
</dbReference>
<evidence type="ECO:0000313" key="5">
    <source>
        <dbReference type="Proteomes" id="UP000628775"/>
    </source>
</evidence>
<organism evidence="4 5">
    <name type="scientific">Pullulanibacillus camelliae</name>
    <dbReference type="NCBI Taxonomy" id="1707096"/>
    <lineage>
        <taxon>Bacteria</taxon>
        <taxon>Bacillati</taxon>
        <taxon>Bacillota</taxon>
        <taxon>Bacilli</taxon>
        <taxon>Bacillales</taxon>
        <taxon>Sporolactobacillaceae</taxon>
        <taxon>Pullulanibacillus</taxon>
    </lineage>
</organism>
<dbReference type="RefSeq" id="WP_188690807.1">
    <property type="nucleotide sequence ID" value="NZ_BMIR01000004.1"/>
</dbReference>
<evidence type="ECO:0000256" key="2">
    <source>
        <dbReference type="ARBA" id="ARBA00023239"/>
    </source>
</evidence>
<dbReference type="EMBL" id="BMIR01000004">
    <property type="protein sequence ID" value="GGE35276.1"/>
    <property type="molecule type" value="Genomic_DNA"/>
</dbReference>